<keyword evidence="3" id="KW-1185">Reference proteome</keyword>
<protein>
    <submittedName>
        <fullName evidence="2">ABC transporter permease</fullName>
    </submittedName>
</protein>
<accession>A0ABS2ATL0</accession>
<dbReference type="EMBL" id="JAENHP010000031">
    <property type="protein sequence ID" value="MBM2623058.1"/>
    <property type="molecule type" value="Genomic_DNA"/>
</dbReference>
<keyword evidence="1" id="KW-1133">Transmembrane helix</keyword>
<dbReference type="RefSeq" id="WP_203383412.1">
    <property type="nucleotide sequence ID" value="NZ_JAENHP010000031.1"/>
</dbReference>
<keyword evidence="1" id="KW-0472">Membrane</keyword>
<proteinExistence type="predicted"/>
<feature type="transmembrane region" description="Helical" evidence="1">
    <location>
        <begin position="39"/>
        <end position="59"/>
    </location>
</feature>
<feature type="transmembrane region" description="Helical" evidence="1">
    <location>
        <begin position="186"/>
        <end position="206"/>
    </location>
</feature>
<dbReference type="Proteomes" id="UP000632138">
    <property type="component" value="Unassembled WGS sequence"/>
</dbReference>
<evidence type="ECO:0000313" key="2">
    <source>
        <dbReference type="EMBL" id="MBM2623058.1"/>
    </source>
</evidence>
<feature type="transmembrane region" description="Helical" evidence="1">
    <location>
        <begin position="113"/>
        <end position="137"/>
    </location>
</feature>
<organism evidence="2 3">
    <name type="scientific">Paractinoplanes ovalisporus</name>
    <dbReference type="NCBI Taxonomy" id="2810368"/>
    <lineage>
        <taxon>Bacteria</taxon>
        <taxon>Bacillati</taxon>
        <taxon>Actinomycetota</taxon>
        <taxon>Actinomycetes</taxon>
        <taxon>Micromonosporales</taxon>
        <taxon>Micromonosporaceae</taxon>
        <taxon>Paractinoplanes</taxon>
    </lineage>
</organism>
<sequence>MTAVLQTEAPSVRPEFRSPGLGRLTLVELRKLADTRAGLWLLIIIALATVGTSAIQLGWAPDEEQALDGFFGFALLPSAILLPVLGILSMTAEWSQRTALTTFTLVPARERVIAAKLLAGALIALASTAAMLVIASAANLLAAALGGDGGWNLPPSLLWQGLAMQIILVLMGMAFGALLQNSPLAIVLYLALPMVWSLLGMISAIADAAKWLDINVTTTAMAEAGMTGDEWARVGASAAVWVVLPLALGIARVLRREVN</sequence>
<feature type="transmembrane region" description="Helical" evidence="1">
    <location>
        <begin position="157"/>
        <end position="179"/>
    </location>
</feature>
<name>A0ABS2ATL0_9ACTN</name>
<feature type="transmembrane region" description="Helical" evidence="1">
    <location>
        <begin position="71"/>
        <end position="92"/>
    </location>
</feature>
<reference evidence="2 3" key="1">
    <citation type="submission" date="2021-01" db="EMBL/GenBank/DDBJ databases">
        <title>Actinoplanes sp. nov. LDG1-06 isolated from lichen.</title>
        <authorList>
            <person name="Saeng-In P."/>
            <person name="Phongsopitanun W."/>
            <person name="Kanchanasin P."/>
            <person name="Yuki M."/>
            <person name="Kudo T."/>
            <person name="Ohkuma M."/>
            <person name="Tanasupawat S."/>
        </authorList>
    </citation>
    <scope>NUCLEOTIDE SEQUENCE [LARGE SCALE GENOMIC DNA]</scope>
    <source>
        <strain evidence="2 3">LDG1-06</strain>
    </source>
</reference>
<gene>
    <name evidence="2" type="ORF">JIG36_46920</name>
</gene>
<feature type="transmembrane region" description="Helical" evidence="1">
    <location>
        <begin position="231"/>
        <end position="254"/>
    </location>
</feature>
<comment type="caution">
    <text evidence="2">The sequence shown here is derived from an EMBL/GenBank/DDBJ whole genome shotgun (WGS) entry which is preliminary data.</text>
</comment>
<evidence type="ECO:0000256" key="1">
    <source>
        <dbReference type="SAM" id="Phobius"/>
    </source>
</evidence>
<keyword evidence="1" id="KW-0812">Transmembrane</keyword>
<evidence type="ECO:0000313" key="3">
    <source>
        <dbReference type="Proteomes" id="UP000632138"/>
    </source>
</evidence>